<reference evidence="2 3" key="1">
    <citation type="submission" date="2020-12" db="EMBL/GenBank/DDBJ databases">
        <title>WGS of Thermoactinomyces spp.</title>
        <authorList>
            <person name="Cheng K."/>
        </authorList>
    </citation>
    <scope>NUCLEOTIDE SEQUENCE [LARGE SCALE GENOMIC DNA]</scope>
    <source>
        <strain evidence="3">CICC 10650\ACCC 41061</strain>
    </source>
</reference>
<name>A0ABS0QEL6_THEVU</name>
<dbReference type="RefSeq" id="WP_062842915.1">
    <property type="nucleotide sequence ID" value="NZ_CP036487.1"/>
</dbReference>
<gene>
    <name evidence="2" type="ORF">I8U22_02650</name>
</gene>
<dbReference type="Pfam" id="PF01844">
    <property type="entry name" value="HNH"/>
    <property type="match status" value="1"/>
</dbReference>
<dbReference type="CDD" id="cd00085">
    <property type="entry name" value="HNHc"/>
    <property type="match status" value="1"/>
</dbReference>
<dbReference type="GO" id="GO:0004519">
    <property type="term" value="F:endonuclease activity"/>
    <property type="evidence" value="ECO:0007669"/>
    <property type="project" value="UniProtKB-KW"/>
</dbReference>
<protein>
    <submittedName>
        <fullName evidence="2">HNH endonuclease</fullName>
    </submittedName>
</protein>
<dbReference type="SMART" id="SM00507">
    <property type="entry name" value="HNHc"/>
    <property type="match status" value="1"/>
</dbReference>
<comment type="caution">
    <text evidence="2">The sequence shown here is derived from an EMBL/GenBank/DDBJ whole genome shotgun (WGS) entry which is preliminary data.</text>
</comment>
<keyword evidence="2" id="KW-0255">Endonuclease</keyword>
<sequence>MFIIGKEYQRRKLHELYGGQRYGGISTPKNYPFIMLFTGESGQNYGYKDYWEDGVFYYTGEGQKGPMQFTKGNKAIREHNENGKDLYLFQYVRKGVVAFVNQLTYIGHHFENDGQREIIVFHLAISDLVNQWDETPIESEDFKTNDLHTLKKIALDQQIKTQSSTISEGKVIYRKRTLAVKKYALARSKGKCEACGQPAPFINKKNEPFLEVHHLRRLSDGGYDHPEHVAAICPNCHRRVHNGIDGKDYNEKLIQKIHQKEKRLNINC</sequence>
<dbReference type="InterPro" id="IPR002711">
    <property type="entry name" value="HNH"/>
</dbReference>
<dbReference type="Pfam" id="PF26348">
    <property type="entry name" value="SRA_ScoMcrA"/>
    <property type="match status" value="1"/>
</dbReference>
<dbReference type="Proteomes" id="UP000641910">
    <property type="component" value="Unassembled WGS sequence"/>
</dbReference>
<keyword evidence="2" id="KW-0540">Nuclease</keyword>
<dbReference type="InterPro" id="IPR058712">
    <property type="entry name" value="SRA_ScoMcrA"/>
</dbReference>
<dbReference type="InterPro" id="IPR003615">
    <property type="entry name" value="HNH_nuc"/>
</dbReference>
<dbReference type="EMBL" id="JAECVU010000001">
    <property type="protein sequence ID" value="MBH8587720.1"/>
    <property type="molecule type" value="Genomic_DNA"/>
</dbReference>
<proteinExistence type="predicted"/>
<dbReference type="Gene3D" id="1.10.30.50">
    <property type="match status" value="1"/>
</dbReference>
<feature type="domain" description="HNH nuclease" evidence="1">
    <location>
        <begin position="179"/>
        <end position="238"/>
    </location>
</feature>
<keyword evidence="2" id="KW-0378">Hydrolase</keyword>
<accession>A0ABS0QEL6</accession>
<evidence type="ECO:0000313" key="3">
    <source>
        <dbReference type="Proteomes" id="UP000641910"/>
    </source>
</evidence>
<evidence type="ECO:0000313" key="2">
    <source>
        <dbReference type="EMBL" id="MBH8587720.1"/>
    </source>
</evidence>
<evidence type="ECO:0000259" key="1">
    <source>
        <dbReference type="SMART" id="SM00507"/>
    </source>
</evidence>
<organism evidence="2 3">
    <name type="scientific">Thermoactinomyces vulgaris</name>
    <dbReference type="NCBI Taxonomy" id="2026"/>
    <lineage>
        <taxon>Bacteria</taxon>
        <taxon>Bacillati</taxon>
        <taxon>Bacillota</taxon>
        <taxon>Bacilli</taxon>
        <taxon>Bacillales</taxon>
        <taxon>Thermoactinomycetaceae</taxon>
        <taxon>Thermoactinomyces</taxon>
    </lineage>
</organism>
<keyword evidence="3" id="KW-1185">Reference proteome</keyword>